<protein>
    <submittedName>
        <fullName evidence="2">Glutathione transferase</fullName>
    </submittedName>
</protein>
<dbReference type="CDD" id="cd00570">
    <property type="entry name" value="GST_N_family"/>
    <property type="match status" value="1"/>
</dbReference>
<dbReference type="PANTHER" id="PTHR43968">
    <property type="match status" value="1"/>
</dbReference>
<accession>A0ABR1FWA3</accession>
<keyword evidence="2" id="KW-0808">Transferase</keyword>
<dbReference type="Gene3D" id="1.20.1050.10">
    <property type="match status" value="1"/>
</dbReference>
<dbReference type="GO" id="GO:0016740">
    <property type="term" value="F:transferase activity"/>
    <property type="evidence" value="ECO:0007669"/>
    <property type="project" value="UniProtKB-KW"/>
</dbReference>
<evidence type="ECO:0000256" key="1">
    <source>
        <dbReference type="SAM" id="MobiDB-lite"/>
    </source>
</evidence>
<gene>
    <name evidence="2" type="ORF">SO694_00029398</name>
</gene>
<dbReference type="Proteomes" id="UP001363151">
    <property type="component" value="Unassembled WGS sequence"/>
</dbReference>
<feature type="compositionally biased region" description="Basic and acidic residues" evidence="1">
    <location>
        <begin position="409"/>
        <end position="424"/>
    </location>
</feature>
<dbReference type="SUPFAM" id="SSF52833">
    <property type="entry name" value="Thioredoxin-like"/>
    <property type="match status" value="1"/>
</dbReference>
<feature type="region of interest" description="Disordered" evidence="1">
    <location>
        <begin position="404"/>
        <end position="431"/>
    </location>
</feature>
<name>A0ABR1FWA3_AURAN</name>
<sequence length="431" mass="46274">MLARRARALVRTPLALVPRAPLARRPRARAPAPPPPPRRAPLTYYSAWFCPFAHRATIALEHHGIAYEWRGTFFSGEGLGIVDCVLLPYAFRLYVLEHYRGFAVPRDRPWSDAYFGVATPRRAGLPNVAKTLPDKAKYLKHVAKYAHGAARSKIARRNARVYEPFANSTQMNGNMDDVTSPGCGTAGAFACEDCAAALRRQRVTFVATEFNTFHAVSPASMCPACFAYAVTFRGPLARILSGVDAYGAPPAAVGEAALAAAASAVANFDVVLILEHLGDHLAQLTCVLGWADVAEVALNGNGRASFRDVAGLDATFHDRLAAANRLDGALFARAVARAASRRAPRGAFLEPPSSTRRSPASGRGRRDDRGRARDGPEAPPLLGEEGALVGGDALRPHARVGVEPLAGVVRHETPVRIPDGARQHERGHRAS</sequence>
<dbReference type="InterPro" id="IPR036249">
    <property type="entry name" value="Thioredoxin-like_sf"/>
</dbReference>
<feature type="compositionally biased region" description="Basic and acidic residues" evidence="1">
    <location>
        <begin position="364"/>
        <end position="376"/>
    </location>
</feature>
<reference evidence="2 3" key="1">
    <citation type="submission" date="2024-03" db="EMBL/GenBank/DDBJ databases">
        <title>Aureococcus anophagefferens CCMP1851 and Kratosvirus quantuckense: Draft genome of a second virus-susceptible host strain in the model system.</title>
        <authorList>
            <person name="Chase E."/>
            <person name="Truchon A.R."/>
            <person name="Schepens W."/>
            <person name="Wilhelm S.W."/>
        </authorList>
    </citation>
    <scope>NUCLEOTIDE SEQUENCE [LARGE SCALE GENOMIC DNA]</scope>
    <source>
        <strain evidence="2 3">CCMP1851</strain>
    </source>
</reference>
<comment type="caution">
    <text evidence="2">The sequence shown here is derived from an EMBL/GenBank/DDBJ whole genome shotgun (WGS) entry which is preliminary data.</text>
</comment>
<evidence type="ECO:0000313" key="2">
    <source>
        <dbReference type="EMBL" id="KAK7239863.1"/>
    </source>
</evidence>
<evidence type="ECO:0000313" key="3">
    <source>
        <dbReference type="Proteomes" id="UP001363151"/>
    </source>
</evidence>
<dbReference type="EMBL" id="JBBJCI010000222">
    <property type="protein sequence ID" value="KAK7239863.1"/>
    <property type="molecule type" value="Genomic_DNA"/>
</dbReference>
<organism evidence="2 3">
    <name type="scientific">Aureococcus anophagefferens</name>
    <name type="common">Harmful bloom alga</name>
    <dbReference type="NCBI Taxonomy" id="44056"/>
    <lineage>
        <taxon>Eukaryota</taxon>
        <taxon>Sar</taxon>
        <taxon>Stramenopiles</taxon>
        <taxon>Ochrophyta</taxon>
        <taxon>Pelagophyceae</taxon>
        <taxon>Pelagomonadales</taxon>
        <taxon>Pelagomonadaceae</taxon>
        <taxon>Aureococcus</taxon>
    </lineage>
</organism>
<dbReference type="PANTHER" id="PTHR43968:SF6">
    <property type="entry name" value="GLUTATHIONE S-TRANSFERASE OMEGA"/>
    <property type="match status" value="1"/>
</dbReference>
<dbReference type="InterPro" id="IPR050983">
    <property type="entry name" value="GST_Omega/HSP26"/>
</dbReference>
<feature type="region of interest" description="Disordered" evidence="1">
    <location>
        <begin position="342"/>
        <end position="390"/>
    </location>
</feature>
<dbReference type="SUPFAM" id="SSF47616">
    <property type="entry name" value="GST C-terminal domain-like"/>
    <property type="match status" value="1"/>
</dbReference>
<keyword evidence="3" id="KW-1185">Reference proteome</keyword>
<dbReference type="InterPro" id="IPR036282">
    <property type="entry name" value="Glutathione-S-Trfase_C_sf"/>
</dbReference>
<proteinExistence type="predicted"/>
<feature type="compositionally biased region" description="Low complexity" evidence="1">
    <location>
        <begin position="345"/>
        <end position="362"/>
    </location>
</feature>